<gene>
    <name evidence="2" type="ORF">KC01_LOCUS26879</name>
</gene>
<organism evidence="2 3">
    <name type="scientific">Knipowitschia caucasica</name>
    <name type="common">Caucasian dwarf goby</name>
    <name type="synonym">Pomatoschistus caucasicus</name>
    <dbReference type="NCBI Taxonomy" id="637954"/>
    <lineage>
        <taxon>Eukaryota</taxon>
        <taxon>Metazoa</taxon>
        <taxon>Chordata</taxon>
        <taxon>Craniata</taxon>
        <taxon>Vertebrata</taxon>
        <taxon>Euteleostomi</taxon>
        <taxon>Actinopterygii</taxon>
        <taxon>Neopterygii</taxon>
        <taxon>Teleostei</taxon>
        <taxon>Neoteleostei</taxon>
        <taxon>Acanthomorphata</taxon>
        <taxon>Gobiaria</taxon>
        <taxon>Gobiiformes</taxon>
        <taxon>Gobioidei</taxon>
        <taxon>Gobiidae</taxon>
        <taxon>Gobiinae</taxon>
        <taxon>Knipowitschia</taxon>
    </lineage>
</organism>
<keyword evidence="3" id="KW-1185">Reference proteome</keyword>
<protein>
    <submittedName>
        <fullName evidence="2">Uncharacterized protein</fullName>
    </submittedName>
</protein>
<evidence type="ECO:0000313" key="2">
    <source>
        <dbReference type="EMBL" id="CAL1598506.1"/>
    </source>
</evidence>
<name>A0AAV2LAL3_KNICA</name>
<accession>A0AAV2LAL3</accession>
<evidence type="ECO:0000256" key="1">
    <source>
        <dbReference type="SAM" id="MobiDB-lite"/>
    </source>
</evidence>
<feature type="region of interest" description="Disordered" evidence="1">
    <location>
        <begin position="1"/>
        <end position="22"/>
    </location>
</feature>
<evidence type="ECO:0000313" key="3">
    <source>
        <dbReference type="Proteomes" id="UP001497482"/>
    </source>
</evidence>
<proteinExistence type="predicted"/>
<feature type="compositionally biased region" description="Basic and acidic residues" evidence="1">
    <location>
        <begin position="1"/>
        <end position="10"/>
    </location>
</feature>
<dbReference type="EMBL" id="OZ035844">
    <property type="protein sequence ID" value="CAL1598506.1"/>
    <property type="molecule type" value="Genomic_DNA"/>
</dbReference>
<dbReference type="Proteomes" id="UP001497482">
    <property type="component" value="Chromosome 22"/>
</dbReference>
<dbReference type="AlphaFoldDB" id="A0AAV2LAL3"/>
<sequence>MTTQEVKDADLTGGRSQGDSALDFGSPYVIDPWVLSGGPALSVSISSQLVRSRRSFTPRQRASHCQT</sequence>
<reference evidence="2 3" key="1">
    <citation type="submission" date="2024-04" db="EMBL/GenBank/DDBJ databases">
        <authorList>
            <person name="Waldvogel A.-M."/>
            <person name="Schoenle A."/>
        </authorList>
    </citation>
    <scope>NUCLEOTIDE SEQUENCE [LARGE SCALE GENOMIC DNA]</scope>
</reference>